<comment type="catalytic activity">
    <reaction evidence="10 11">
        <text>a 5-hydroxymethyl-2'-deoxycytidine in DNA + 2-oxoglutarate + O2 = a 5-formyl-2'-deoxycytidine in DNA + succinate + CO2 + H2O</text>
        <dbReference type="Rhea" id="RHEA:53828"/>
        <dbReference type="Rhea" id="RHEA-COMP:13315"/>
        <dbReference type="Rhea" id="RHEA-COMP:13656"/>
        <dbReference type="ChEBI" id="CHEBI:15377"/>
        <dbReference type="ChEBI" id="CHEBI:15379"/>
        <dbReference type="ChEBI" id="CHEBI:16526"/>
        <dbReference type="ChEBI" id="CHEBI:16810"/>
        <dbReference type="ChEBI" id="CHEBI:30031"/>
        <dbReference type="ChEBI" id="CHEBI:136731"/>
        <dbReference type="ChEBI" id="CHEBI:137731"/>
        <dbReference type="EC" id="1.14.11.80"/>
    </reaction>
</comment>
<dbReference type="PANTHER" id="PTHR23358">
    <property type="entry name" value="METHYLCYTOSINE DIOXYGENASE TET"/>
    <property type="match status" value="1"/>
</dbReference>
<evidence type="ECO:0000256" key="12">
    <source>
        <dbReference type="SAM" id="MobiDB-lite"/>
    </source>
</evidence>
<dbReference type="EC" id="1.14.11.80" evidence="11"/>
<keyword evidence="8 11" id="KW-0408">Iron</keyword>
<dbReference type="InterPro" id="IPR024779">
    <property type="entry name" value="2OGFeDO_JBP1/TET_oxygenase_dom"/>
</dbReference>
<evidence type="ECO:0000256" key="7">
    <source>
        <dbReference type="ARBA" id="ARBA00023002"/>
    </source>
</evidence>
<dbReference type="EMBL" id="GGMR01017467">
    <property type="protein sequence ID" value="MBY30086.1"/>
    <property type="molecule type" value="Transcribed_RNA"/>
</dbReference>
<feature type="domain" description="Methylcytosine dioxygenase TET1-3 oxygenase" evidence="13">
    <location>
        <begin position="44"/>
        <end position="581"/>
    </location>
</feature>
<comment type="cofactor">
    <cofactor evidence="11">
        <name>Fe(2+)</name>
        <dbReference type="ChEBI" id="CHEBI:29033"/>
    </cofactor>
    <text evidence="11">Binds 1 Fe(2+) ion per subunit.</text>
</comment>
<dbReference type="GO" id="GO:0008270">
    <property type="term" value="F:zinc ion binding"/>
    <property type="evidence" value="ECO:0007669"/>
    <property type="project" value="UniProtKB-UniRule"/>
</dbReference>
<evidence type="ECO:0000256" key="6">
    <source>
        <dbReference type="ARBA" id="ARBA00022964"/>
    </source>
</evidence>
<feature type="region of interest" description="Disordered" evidence="12">
    <location>
        <begin position="438"/>
        <end position="457"/>
    </location>
</feature>
<comment type="similarity">
    <text evidence="2 11">Belongs to the TET family.</text>
</comment>
<comment type="catalytic activity">
    <reaction evidence="11">
        <text>a 5-methyl-2'-deoxycytidine in DNA + 2-oxoglutarate + O2 = a 5-hydroxymethyl-2'-deoxycytidine in DNA + succinate + CO2</text>
        <dbReference type="Rhea" id="RHEA:52636"/>
        <dbReference type="Rhea" id="RHEA-COMP:11370"/>
        <dbReference type="Rhea" id="RHEA-COMP:13315"/>
        <dbReference type="ChEBI" id="CHEBI:15379"/>
        <dbReference type="ChEBI" id="CHEBI:16526"/>
        <dbReference type="ChEBI" id="CHEBI:16810"/>
        <dbReference type="ChEBI" id="CHEBI:30031"/>
        <dbReference type="ChEBI" id="CHEBI:85454"/>
        <dbReference type="ChEBI" id="CHEBI:136731"/>
        <dbReference type="EC" id="1.14.11.80"/>
    </reaction>
</comment>
<evidence type="ECO:0000256" key="9">
    <source>
        <dbReference type="ARBA" id="ARBA00047840"/>
    </source>
</evidence>
<evidence type="ECO:0000313" key="14">
    <source>
        <dbReference type="EMBL" id="MBY30086.1"/>
    </source>
</evidence>
<dbReference type="GO" id="GO:0005694">
    <property type="term" value="C:chromosome"/>
    <property type="evidence" value="ECO:0007669"/>
    <property type="project" value="UniProtKB-SubCell"/>
</dbReference>
<dbReference type="AlphaFoldDB" id="A0A2S2PMJ6"/>
<reference evidence="14" key="1">
    <citation type="submission" date="2018-04" db="EMBL/GenBank/DDBJ databases">
        <title>Transcriptome of Schizaphis graminum biotype I.</title>
        <authorList>
            <person name="Scully E.D."/>
            <person name="Geib S.M."/>
            <person name="Palmer N.A."/>
            <person name="Koch K."/>
            <person name="Bradshaw J."/>
            <person name="Heng-Moss T."/>
            <person name="Sarath G."/>
        </authorList>
    </citation>
    <scope>NUCLEOTIDE SEQUENCE</scope>
</reference>
<evidence type="ECO:0000256" key="3">
    <source>
        <dbReference type="ARBA" id="ARBA00022454"/>
    </source>
</evidence>
<accession>A0A2S2PMJ6</accession>
<keyword evidence="6 11" id="KW-0223">Dioxygenase</keyword>
<dbReference type="GO" id="GO:0070579">
    <property type="term" value="F:DNA 5-methylcytosine dioxygenase activity"/>
    <property type="evidence" value="ECO:0007669"/>
    <property type="project" value="UniProtKB-UniRule"/>
</dbReference>
<dbReference type="Pfam" id="PF12851">
    <property type="entry name" value="Tet_JBP"/>
    <property type="match status" value="1"/>
</dbReference>
<comment type="catalytic activity">
    <reaction evidence="9 11">
        <text>a 5-formyl-2'-deoxycytidine in DNA + 2-oxoglutarate + O2 = a 5-carboxyl-2'-deoxycytidine in DNA + succinate + CO2 + H(+)</text>
        <dbReference type="Rhea" id="RHEA:53832"/>
        <dbReference type="Rhea" id="RHEA-COMP:13656"/>
        <dbReference type="Rhea" id="RHEA-COMP:13657"/>
        <dbReference type="ChEBI" id="CHEBI:15378"/>
        <dbReference type="ChEBI" id="CHEBI:15379"/>
        <dbReference type="ChEBI" id="CHEBI:16526"/>
        <dbReference type="ChEBI" id="CHEBI:16810"/>
        <dbReference type="ChEBI" id="CHEBI:30031"/>
        <dbReference type="ChEBI" id="CHEBI:137731"/>
        <dbReference type="ChEBI" id="CHEBI:137732"/>
        <dbReference type="EC" id="1.14.11.80"/>
    </reaction>
</comment>
<comment type="function">
    <text evidence="11">Dioxygenase that catalyzes the conversion of the modified genomic base 5-methylcytosine (5mC) into 5-hydroxymethylcytosine (5hmC) and plays a key role in epigenetic chromatin reprogramming during embryonic development.</text>
</comment>
<proteinExistence type="inferred from homology"/>
<evidence type="ECO:0000256" key="2">
    <source>
        <dbReference type="ARBA" id="ARBA00007502"/>
    </source>
</evidence>
<dbReference type="GO" id="GO:0141166">
    <property type="term" value="P:chromosomal 5-methylcytosine DNA demethylation pathway"/>
    <property type="evidence" value="ECO:0007669"/>
    <property type="project" value="UniProtKB-UniRule"/>
</dbReference>
<feature type="compositionally biased region" description="Low complexity" evidence="12">
    <location>
        <begin position="242"/>
        <end position="254"/>
    </location>
</feature>
<gene>
    <name evidence="14" type="primary">TET3_0</name>
    <name evidence="14" type="ORF">g.64120</name>
</gene>
<organism evidence="14">
    <name type="scientific">Schizaphis graminum</name>
    <name type="common">Green bug aphid</name>
    <dbReference type="NCBI Taxonomy" id="13262"/>
    <lineage>
        <taxon>Eukaryota</taxon>
        <taxon>Metazoa</taxon>
        <taxon>Ecdysozoa</taxon>
        <taxon>Arthropoda</taxon>
        <taxon>Hexapoda</taxon>
        <taxon>Insecta</taxon>
        <taxon>Pterygota</taxon>
        <taxon>Neoptera</taxon>
        <taxon>Paraneoptera</taxon>
        <taxon>Hemiptera</taxon>
        <taxon>Sternorrhyncha</taxon>
        <taxon>Aphidomorpha</taxon>
        <taxon>Aphidoidea</taxon>
        <taxon>Aphididae</taxon>
        <taxon>Aphidini</taxon>
        <taxon>Schizaphis</taxon>
    </lineage>
</organism>
<dbReference type="PANTHER" id="PTHR23358:SF6">
    <property type="entry name" value="METHYLCYTOSINE DIOXYGENASE TET"/>
    <property type="match status" value="1"/>
</dbReference>
<dbReference type="SMART" id="SM01333">
    <property type="entry name" value="Tet_JBP"/>
    <property type="match status" value="1"/>
</dbReference>
<dbReference type="GO" id="GO:0045944">
    <property type="term" value="P:positive regulation of transcription by RNA polymerase II"/>
    <property type="evidence" value="ECO:0007669"/>
    <property type="project" value="TreeGrafter"/>
</dbReference>
<keyword evidence="3" id="KW-0158">Chromosome</keyword>
<comment type="cofactor">
    <cofactor evidence="11">
        <name>Zn(2+)</name>
        <dbReference type="ChEBI" id="CHEBI:29105"/>
    </cofactor>
    <text evidence="11">The zinc ions have a structural role.</text>
</comment>
<evidence type="ECO:0000256" key="1">
    <source>
        <dbReference type="ARBA" id="ARBA00004286"/>
    </source>
</evidence>
<dbReference type="GO" id="GO:0005634">
    <property type="term" value="C:nucleus"/>
    <property type="evidence" value="ECO:0007669"/>
    <property type="project" value="UniProtKB-UniRule"/>
</dbReference>
<evidence type="ECO:0000256" key="5">
    <source>
        <dbReference type="ARBA" id="ARBA00022833"/>
    </source>
</evidence>
<dbReference type="GO" id="GO:0040029">
    <property type="term" value="P:epigenetic regulation of gene expression"/>
    <property type="evidence" value="ECO:0007669"/>
    <property type="project" value="InterPro"/>
</dbReference>
<sequence length="664" mass="74710">MLSHKLNKYGVPTTRRCGTNDPRTCACQGLDPDTCGASFSFGCSWSMYYNGCKYARSKDVRKFRLSVRTEEQELEERLQMLATNLSPLYKSLAPRSYNNQVQCEREALDCRLGFKPGRPFASVTACIDFCAHAHRDFHNMHNGCTVVVTLNKHRGFQKPDDEQLHVLPLYVVDESDEFGDKQAQSDKFKNGSVEMLSKFPCEVRVRSVPLTPCRRKKRQVEEPESPREAPTSIGPQKSEQNSDTQVQSSQISSTVLDSPTINMYQRWNHQGLLEQSPSNFYNIQEYSPWNNIDNFMSPSMAMEMNSKTNVTNYQPPSRHHVRNLWPPVGGGLPGGKPVEPALTGNNLTPMVQKPSDHYSQSTSYAQSRPVSKPTEMANVNNYNCYYKSSQALSYSTVATNVVTAPPTEYSHCYSQQPKYLPLHSEAAANRWCPPPTPPQSLLYPPPPPPQPQSHLYPPSLPQPFQMHASRFNHQDSTTMFNQGMSQYQLPRWDLYGPTPYFPSVVPEPAAAPKVHPIGEVTDYIENEECFKDSQMGGVAIALSHGSVLFEVAKQELHATTALRKPDRLHPTRISLVFYQHRNLNRPKHGWEEWEEKMRVRKMGNVSTNCNSSTGTAATTTATTANPLLSASGGRKSTTVTTTTWTTLFPMFPCMVTGPYQENQC</sequence>
<evidence type="ECO:0000256" key="8">
    <source>
        <dbReference type="ARBA" id="ARBA00023004"/>
    </source>
</evidence>
<dbReference type="InterPro" id="IPR040175">
    <property type="entry name" value="TET1/2/3"/>
</dbReference>
<protein>
    <recommendedName>
        <fullName evidence="11">Methylcytosine dioxygenase TET</fullName>
        <ecNumber evidence="11">1.14.11.80</ecNumber>
    </recommendedName>
</protein>
<keyword evidence="4 11" id="KW-0479">Metal-binding</keyword>
<keyword evidence="5 11" id="KW-0862">Zinc</keyword>
<feature type="region of interest" description="Disordered" evidence="12">
    <location>
        <begin position="214"/>
        <end position="254"/>
    </location>
</feature>
<feature type="compositionally biased region" description="Pro residues" evidence="12">
    <location>
        <begin position="438"/>
        <end position="451"/>
    </location>
</feature>
<comment type="subcellular location">
    <subcellularLocation>
        <location evidence="1">Chromosome</location>
    </subcellularLocation>
</comment>
<keyword evidence="7 11" id="KW-0560">Oxidoreductase</keyword>
<evidence type="ECO:0000259" key="13">
    <source>
        <dbReference type="SMART" id="SM01333"/>
    </source>
</evidence>
<name>A0A2S2PMJ6_SCHGA</name>
<evidence type="ECO:0000256" key="10">
    <source>
        <dbReference type="ARBA" id="ARBA00049431"/>
    </source>
</evidence>
<evidence type="ECO:0000256" key="4">
    <source>
        <dbReference type="ARBA" id="ARBA00022723"/>
    </source>
</evidence>
<evidence type="ECO:0000256" key="11">
    <source>
        <dbReference type="RuleBase" id="RU367064"/>
    </source>
</evidence>
<dbReference type="InterPro" id="IPR046942">
    <property type="entry name" value="TET_oxygenase"/>
</dbReference>